<organism evidence="1 2">
    <name type="scientific">Catharanthus roseus</name>
    <name type="common">Madagascar periwinkle</name>
    <name type="synonym">Vinca rosea</name>
    <dbReference type="NCBI Taxonomy" id="4058"/>
    <lineage>
        <taxon>Eukaryota</taxon>
        <taxon>Viridiplantae</taxon>
        <taxon>Streptophyta</taxon>
        <taxon>Embryophyta</taxon>
        <taxon>Tracheophyta</taxon>
        <taxon>Spermatophyta</taxon>
        <taxon>Magnoliopsida</taxon>
        <taxon>eudicotyledons</taxon>
        <taxon>Gunneridae</taxon>
        <taxon>Pentapetalae</taxon>
        <taxon>asterids</taxon>
        <taxon>lamiids</taxon>
        <taxon>Gentianales</taxon>
        <taxon>Apocynaceae</taxon>
        <taxon>Rauvolfioideae</taxon>
        <taxon>Vinceae</taxon>
        <taxon>Catharanthinae</taxon>
        <taxon>Catharanthus</taxon>
    </lineage>
</organism>
<protein>
    <submittedName>
        <fullName evidence="1">Uncharacterized protein</fullName>
    </submittedName>
</protein>
<evidence type="ECO:0000313" key="1">
    <source>
        <dbReference type="EMBL" id="KAI5673071.1"/>
    </source>
</evidence>
<comment type="caution">
    <text evidence="1">The sequence shown here is derived from an EMBL/GenBank/DDBJ whole genome shotgun (WGS) entry which is preliminary data.</text>
</comment>
<proteinExistence type="predicted"/>
<gene>
    <name evidence="1" type="ORF">M9H77_13435</name>
</gene>
<evidence type="ECO:0000313" key="2">
    <source>
        <dbReference type="Proteomes" id="UP001060085"/>
    </source>
</evidence>
<keyword evidence="2" id="KW-1185">Reference proteome</keyword>
<sequence>MQCYEKTFSFTILTIILLETTRGFKRSWKILRAPIRSALGQPQFRAPPDSPLGGRTLPQSMMRIPYRPIGPHPPRSMPLFQWIHSPESKTSMSLERALVRRTSHVQCNPLTRPNTRS</sequence>
<name>A0ACC0BKF5_CATRO</name>
<dbReference type="EMBL" id="CM044703">
    <property type="protein sequence ID" value="KAI5673071.1"/>
    <property type="molecule type" value="Genomic_DNA"/>
</dbReference>
<dbReference type="Proteomes" id="UP001060085">
    <property type="component" value="Linkage Group LG03"/>
</dbReference>
<accession>A0ACC0BKF5</accession>
<reference evidence="2" key="1">
    <citation type="journal article" date="2023" name="Nat. Plants">
        <title>Single-cell RNA sequencing provides a high-resolution roadmap for understanding the multicellular compartmentation of specialized metabolism.</title>
        <authorList>
            <person name="Sun S."/>
            <person name="Shen X."/>
            <person name="Li Y."/>
            <person name="Li Y."/>
            <person name="Wang S."/>
            <person name="Li R."/>
            <person name="Zhang H."/>
            <person name="Shen G."/>
            <person name="Guo B."/>
            <person name="Wei J."/>
            <person name="Xu J."/>
            <person name="St-Pierre B."/>
            <person name="Chen S."/>
            <person name="Sun C."/>
        </authorList>
    </citation>
    <scope>NUCLEOTIDE SEQUENCE [LARGE SCALE GENOMIC DNA]</scope>
</reference>